<proteinExistence type="predicted"/>
<dbReference type="PROSITE" id="PS50075">
    <property type="entry name" value="CARRIER"/>
    <property type="match status" value="1"/>
</dbReference>
<dbReference type="EMBL" id="MUHD01000029">
    <property type="protein sequence ID" value="OXB05141.1"/>
    <property type="molecule type" value="Genomic_DNA"/>
</dbReference>
<gene>
    <name evidence="2" type="ORF">B0A81_15665</name>
</gene>
<keyword evidence="3" id="KW-1185">Reference proteome</keyword>
<dbReference type="RefSeq" id="WP_089058892.1">
    <property type="nucleotide sequence ID" value="NZ_CP100442.1"/>
</dbReference>
<evidence type="ECO:0000313" key="3">
    <source>
        <dbReference type="Proteomes" id="UP000198381"/>
    </source>
</evidence>
<evidence type="ECO:0000313" key="2">
    <source>
        <dbReference type="EMBL" id="OXB05141.1"/>
    </source>
</evidence>
<evidence type="ECO:0000259" key="1">
    <source>
        <dbReference type="PROSITE" id="PS50075"/>
    </source>
</evidence>
<dbReference type="Gene3D" id="1.10.1200.10">
    <property type="entry name" value="ACP-like"/>
    <property type="match status" value="1"/>
</dbReference>
<dbReference type="SUPFAM" id="SSF47336">
    <property type="entry name" value="ACP-like"/>
    <property type="match status" value="1"/>
</dbReference>
<comment type="caution">
    <text evidence="2">The sequence shown here is derived from an EMBL/GenBank/DDBJ whole genome shotgun (WGS) entry which is preliminary data.</text>
</comment>
<name>A0ABX4CRT7_9FLAO</name>
<organism evidence="2 3">
    <name type="scientific">Flavobacterium plurextorum</name>
    <dbReference type="NCBI Taxonomy" id="1114867"/>
    <lineage>
        <taxon>Bacteria</taxon>
        <taxon>Pseudomonadati</taxon>
        <taxon>Bacteroidota</taxon>
        <taxon>Flavobacteriia</taxon>
        <taxon>Flavobacteriales</taxon>
        <taxon>Flavobacteriaceae</taxon>
        <taxon>Flavobacterium</taxon>
    </lineage>
</organism>
<reference evidence="2 3" key="1">
    <citation type="submission" date="2016-11" db="EMBL/GenBank/DDBJ databases">
        <title>Whole genomes of Flavobacteriaceae.</title>
        <authorList>
            <person name="Stine C."/>
            <person name="Li C."/>
            <person name="Tadesse D."/>
        </authorList>
    </citation>
    <scope>NUCLEOTIDE SEQUENCE [LARGE SCALE GENOMIC DNA]</scope>
    <source>
        <strain evidence="2 3">CCUG 60112</strain>
    </source>
</reference>
<dbReference type="InterPro" id="IPR036736">
    <property type="entry name" value="ACP-like_sf"/>
</dbReference>
<dbReference type="Pfam" id="PF00550">
    <property type="entry name" value="PP-binding"/>
    <property type="match status" value="1"/>
</dbReference>
<protein>
    <submittedName>
        <fullName evidence="2">Acyl carrier protein</fullName>
    </submittedName>
</protein>
<feature type="domain" description="Carrier" evidence="1">
    <location>
        <begin position="1"/>
        <end position="79"/>
    </location>
</feature>
<accession>A0ABX4CRT7</accession>
<dbReference type="InterPro" id="IPR009081">
    <property type="entry name" value="PP-bd_ACP"/>
</dbReference>
<dbReference type="Proteomes" id="UP000198381">
    <property type="component" value="Unassembled WGS sequence"/>
</dbReference>
<sequence>MNKEEIIARINGFLVDEFEVDNDDIEPNANLKDTLGLDSLDYVDLVVSIESNFGVKLVEADFVGISDFQSFYDLIETKLKAKTA</sequence>